<gene>
    <name evidence="1" type="ORF">MgSA37_01345</name>
</gene>
<dbReference type="RefSeq" id="WP_096350567.1">
    <property type="nucleotide sequence ID" value="NZ_AP017313.1"/>
</dbReference>
<dbReference type="InterPro" id="IPR034660">
    <property type="entry name" value="DinB/YfiT-like"/>
</dbReference>
<proteinExistence type="predicted"/>
<dbReference type="EMBL" id="AP017313">
    <property type="protein sequence ID" value="BAU53178.1"/>
    <property type="molecule type" value="Genomic_DNA"/>
</dbReference>
<dbReference type="OrthoDB" id="2599194at2"/>
<dbReference type="InterPro" id="IPR011463">
    <property type="entry name" value="DUF1569"/>
</dbReference>
<dbReference type="Gene3D" id="1.20.120.450">
    <property type="entry name" value="dinb family like domain"/>
    <property type="match status" value="1"/>
</dbReference>
<dbReference type="KEGG" id="mgot:MgSA37_01345"/>
<name>A0A120MYL1_9SPHI</name>
<accession>A0A120MYL1</accession>
<dbReference type="Pfam" id="PF07606">
    <property type="entry name" value="DUF1569"/>
    <property type="match status" value="1"/>
</dbReference>
<evidence type="ECO:0000313" key="2">
    <source>
        <dbReference type="Proteomes" id="UP000218263"/>
    </source>
</evidence>
<dbReference type="AlphaFoldDB" id="A0A120MYL1"/>
<organism evidence="1 2">
    <name type="scientific">Mucilaginibacter gotjawali</name>
    <dbReference type="NCBI Taxonomy" id="1550579"/>
    <lineage>
        <taxon>Bacteria</taxon>
        <taxon>Pseudomonadati</taxon>
        <taxon>Bacteroidota</taxon>
        <taxon>Sphingobacteriia</taxon>
        <taxon>Sphingobacteriales</taxon>
        <taxon>Sphingobacteriaceae</taxon>
        <taxon>Mucilaginibacter</taxon>
    </lineage>
</organism>
<dbReference type="Proteomes" id="UP000218263">
    <property type="component" value="Chromosome"/>
</dbReference>
<protein>
    <submittedName>
        <fullName evidence="1">Uncharacterized protein</fullName>
    </submittedName>
</protein>
<keyword evidence="2" id="KW-1185">Reference proteome</keyword>
<reference evidence="1 2" key="1">
    <citation type="submission" date="2015-12" db="EMBL/GenBank/DDBJ databases">
        <title>Genome sequence of Mucilaginibacter gotjawali.</title>
        <authorList>
            <person name="Lee J.S."/>
            <person name="Lee K.C."/>
            <person name="Kim K.K."/>
            <person name="Lee B.W."/>
        </authorList>
    </citation>
    <scope>NUCLEOTIDE SEQUENCE [LARGE SCALE GENOMIC DNA]</scope>
    <source>
        <strain evidence="1 2">SA3-7</strain>
    </source>
</reference>
<evidence type="ECO:0000313" key="1">
    <source>
        <dbReference type="EMBL" id="BAU53178.1"/>
    </source>
</evidence>
<sequence>MKSIFNLNDNKEFIARINKLTPSTTALWGKMNVSQMLAHSQTTLMLALGEMKMKRAFIGLIFGKLALKKILNDNELDKHLPTFKEAKITDQRNFEEEKAKLIGLLKRFRKAGPDGLAKDPHPFFGALTPDEYDRMNAKHLDHHLRQFGV</sequence>